<accession>A0AA86NBC0</accession>
<gene>
    <name evidence="2" type="ORF">HINF_LOCUS32992</name>
    <name evidence="1" type="ORF">HINF_LOCUS3713</name>
    <name evidence="3" type="ORF">HINF_LOCUS57993</name>
    <name evidence="4" type="ORF">HINF_LOCUS62364</name>
</gene>
<dbReference type="EMBL" id="CATOUU010000089">
    <property type="protein sequence ID" value="CAI9916068.1"/>
    <property type="molecule type" value="Genomic_DNA"/>
</dbReference>
<evidence type="ECO:0000313" key="2">
    <source>
        <dbReference type="EMBL" id="CAI9945347.1"/>
    </source>
</evidence>
<evidence type="ECO:0000313" key="5">
    <source>
        <dbReference type="Proteomes" id="UP001642409"/>
    </source>
</evidence>
<reference evidence="3 5" key="2">
    <citation type="submission" date="2024-07" db="EMBL/GenBank/DDBJ databases">
        <authorList>
            <person name="Akdeniz Z."/>
        </authorList>
    </citation>
    <scope>NUCLEOTIDE SEQUENCE [LARGE SCALE GENOMIC DNA]</scope>
</reference>
<evidence type="ECO:0000313" key="3">
    <source>
        <dbReference type="EMBL" id="CAL6077070.1"/>
    </source>
</evidence>
<sequence length="167" mass="20174">MEFLEQFDFPYILSLYHEYIKNFDDATNYSESSNFFKMINKSRYIINQPYLFITQHPFRLKQFAELIYEVLINQQQIKTVNDLREVVLLICPDYPLQILQSCLTYASSPRLIAKYLQYEKSFQQLEYFNKGLIQQEELNVQFNVKFLLRARFNNKYDINVILSELCI</sequence>
<dbReference type="EMBL" id="CAXDID020000381">
    <property type="protein sequence ID" value="CAL6084768.1"/>
    <property type="molecule type" value="Genomic_DNA"/>
</dbReference>
<evidence type="ECO:0000313" key="1">
    <source>
        <dbReference type="EMBL" id="CAI9916068.1"/>
    </source>
</evidence>
<dbReference type="EMBL" id="CAXDID020000323">
    <property type="protein sequence ID" value="CAL6077070.1"/>
    <property type="molecule type" value="Genomic_DNA"/>
</dbReference>
<dbReference type="AlphaFoldDB" id="A0AA86NBC0"/>
<dbReference type="Proteomes" id="UP001642409">
    <property type="component" value="Unassembled WGS sequence"/>
</dbReference>
<comment type="caution">
    <text evidence="1">The sequence shown here is derived from an EMBL/GenBank/DDBJ whole genome shotgun (WGS) entry which is preliminary data.</text>
</comment>
<keyword evidence="5" id="KW-1185">Reference proteome</keyword>
<dbReference type="EMBL" id="CATOUU010000743">
    <property type="protein sequence ID" value="CAI9945347.1"/>
    <property type="molecule type" value="Genomic_DNA"/>
</dbReference>
<organism evidence="1">
    <name type="scientific">Hexamita inflata</name>
    <dbReference type="NCBI Taxonomy" id="28002"/>
    <lineage>
        <taxon>Eukaryota</taxon>
        <taxon>Metamonada</taxon>
        <taxon>Diplomonadida</taxon>
        <taxon>Hexamitidae</taxon>
        <taxon>Hexamitinae</taxon>
        <taxon>Hexamita</taxon>
    </lineage>
</organism>
<evidence type="ECO:0000313" key="4">
    <source>
        <dbReference type="EMBL" id="CAL6084768.1"/>
    </source>
</evidence>
<name>A0AA86NBC0_9EUKA</name>
<protein>
    <submittedName>
        <fullName evidence="3">Hypothetical_protein</fullName>
    </submittedName>
</protein>
<proteinExistence type="predicted"/>
<reference evidence="1" key="1">
    <citation type="submission" date="2023-06" db="EMBL/GenBank/DDBJ databases">
        <authorList>
            <person name="Kurt Z."/>
        </authorList>
    </citation>
    <scope>NUCLEOTIDE SEQUENCE</scope>
</reference>